<evidence type="ECO:0000313" key="9">
    <source>
        <dbReference type="EMBL" id="PJE50548.1"/>
    </source>
</evidence>
<dbReference type="Gene3D" id="3.90.1300.10">
    <property type="entry name" value="Amidase signature (AS) domain"/>
    <property type="match status" value="1"/>
</dbReference>
<evidence type="ECO:0000256" key="6">
    <source>
        <dbReference type="ARBA" id="ARBA00047407"/>
    </source>
</evidence>
<keyword evidence="5 7" id="KW-0648">Protein biosynthesis</keyword>
<dbReference type="AlphaFoldDB" id="A0A2J0Q6Q7"/>
<organism evidence="9 10">
    <name type="scientific">Candidatus Yanofskybacteria bacterium CG10_big_fil_rev_8_21_14_0_10_36_16</name>
    <dbReference type="NCBI Taxonomy" id="1975096"/>
    <lineage>
        <taxon>Bacteria</taxon>
        <taxon>Candidatus Yanofskyibacteriota</taxon>
    </lineage>
</organism>
<comment type="subunit">
    <text evidence="7">Heterotrimer of A, B and C subunits.</text>
</comment>
<keyword evidence="4 7" id="KW-0067">ATP-binding</keyword>
<accession>A0A2J0Q6Q7</accession>
<evidence type="ECO:0000256" key="1">
    <source>
        <dbReference type="ARBA" id="ARBA00008069"/>
    </source>
</evidence>
<name>A0A2J0Q6Q7_9BACT</name>
<evidence type="ECO:0000256" key="2">
    <source>
        <dbReference type="ARBA" id="ARBA00022598"/>
    </source>
</evidence>
<dbReference type="NCBIfam" id="TIGR00132">
    <property type="entry name" value="gatA"/>
    <property type="match status" value="1"/>
</dbReference>
<dbReference type="HAMAP" id="MF_00120">
    <property type="entry name" value="GatA"/>
    <property type="match status" value="1"/>
</dbReference>
<gene>
    <name evidence="7" type="primary">gatA</name>
    <name evidence="9" type="ORF">COV29_04035</name>
</gene>
<comment type="function">
    <text evidence="7">Allows the formation of correctly charged Gln-tRNA(Gln) through the transamidation of misacylated Glu-tRNA(Gln) in organisms which lack glutaminyl-tRNA synthetase. The reaction takes place in the presence of glutamine and ATP through an activated gamma-phospho-Glu-tRNA(Gln).</text>
</comment>
<dbReference type="PANTHER" id="PTHR11895">
    <property type="entry name" value="TRANSAMIDASE"/>
    <property type="match status" value="1"/>
</dbReference>
<evidence type="ECO:0000256" key="3">
    <source>
        <dbReference type="ARBA" id="ARBA00022741"/>
    </source>
</evidence>
<sequence>MTKENTIKSIHESLEKGEFSAEEIFKHYHDKINKKNKELNAYLSVFKDPQIEGSRPSVLSGIPSAIKDNILIEGEKCTAASKILENYTATYDAGVISKLKKSGVQFLGKTNMDDSAMGASGESSAFGPTKNPHDLSRVPGGSSSGSAAAVAADLAVFALGSDTGGSIRCPASFCGIVGLNPTYGRVSRHGLIAMASSLDQIGPLTKNVEDAALILNAISGHDEMDATSAKKEVPDFTKNLDKPLKGLRAAVPKEFMGEGLEENVKQLVLKTIAKLESLGVHVDQVSMPHLKYSIAVYYIIVPSEVSANLARLDGIRYGLSEKADNLFDVYAKSKEKGFGPEIKRRIMLGTYALSSGYYDAYYKKAQKVRTVIRHDFDKVFEDFDIIVGPTMPTPAFKLGEKSEDPLSMYLADIFTCPSKLAGLPAISVPCGITNKLPVGFQIIGRHFDEYTLLRVGHQLEKEGIKNQTV</sequence>
<feature type="active site" description="Charge relay system" evidence="7">
    <location>
        <position position="142"/>
    </location>
</feature>
<feature type="active site" description="Acyl-ester intermediate" evidence="7">
    <location>
        <position position="166"/>
    </location>
</feature>
<comment type="catalytic activity">
    <reaction evidence="6 7">
        <text>L-glutamyl-tRNA(Gln) + L-glutamine + ATP + H2O = L-glutaminyl-tRNA(Gln) + L-glutamate + ADP + phosphate + H(+)</text>
        <dbReference type="Rhea" id="RHEA:17521"/>
        <dbReference type="Rhea" id="RHEA-COMP:9681"/>
        <dbReference type="Rhea" id="RHEA-COMP:9684"/>
        <dbReference type="ChEBI" id="CHEBI:15377"/>
        <dbReference type="ChEBI" id="CHEBI:15378"/>
        <dbReference type="ChEBI" id="CHEBI:29985"/>
        <dbReference type="ChEBI" id="CHEBI:30616"/>
        <dbReference type="ChEBI" id="CHEBI:43474"/>
        <dbReference type="ChEBI" id="CHEBI:58359"/>
        <dbReference type="ChEBI" id="CHEBI:78520"/>
        <dbReference type="ChEBI" id="CHEBI:78521"/>
        <dbReference type="ChEBI" id="CHEBI:456216"/>
        <dbReference type="EC" id="6.3.5.7"/>
    </reaction>
</comment>
<feature type="active site" description="Charge relay system" evidence="7">
    <location>
        <position position="67"/>
    </location>
</feature>
<evidence type="ECO:0000259" key="8">
    <source>
        <dbReference type="Pfam" id="PF01425"/>
    </source>
</evidence>
<evidence type="ECO:0000256" key="5">
    <source>
        <dbReference type="ARBA" id="ARBA00022917"/>
    </source>
</evidence>
<dbReference type="GO" id="GO:0005524">
    <property type="term" value="F:ATP binding"/>
    <property type="evidence" value="ECO:0007669"/>
    <property type="project" value="UniProtKB-KW"/>
</dbReference>
<keyword evidence="3 7" id="KW-0547">Nucleotide-binding</keyword>
<dbReference type="InterPro" id="IPR036928">
    <property type="entry name" value="AS_sf"/>
</dbReference>
<proteinExistence type="inferred from homology"/>
<evidence type="ECO:0000256" key="4">
    <source>
        <dbReference type="ARBA" id="ARBA00022840"/>
    </source>
</evidence>
<dbReference type="Pfam" id="PF01425">
    <property type="entry name" value="Amidase"/>
    <property type="match status" value="1"/>
</dbReference>
<dbReference type="InterPro" id="IPR023631">
    <property type="entry name" value="Amidase_dom"/>
</dbReference>
<evidence type="ECO:0000256" key="7">
    <source>
        <dbReference type="HAMAP-Rule" id="MF_00120"/>
    </source>
</evidence>
<comment type="similarity">
    <text evidence="1 7">Belongs to the amidase family. GatA subfamily.</text>
</comment>
<dbReference type="SUPFAM" id="SSF75304">
    <property type="entry name" value="Amidase signature (AS) enzymes"/>
    <property type="match status" value="1"/>
</dbReference>
<keyword evidence="9" id="KW-0808">Transferase</keyword>
<dbReference type="EMBL" id="PCXQ01000006">
    <property type="protein sequence ID" value="PJE50548.1"/>
    <property type="molecule type" value="Genomic_DNA"/>
</dbReference>
<dbReference type="GO" id="GO:0006412">
    <property type="term" value="P:translation"/>
    <property type="evidence" value="ECO:0007669"/>
    <property type="project" value="UniProtKB-UniRule"/>
</dbReference>
<dbReference type="PROSITE" id="PS00571">
    <property type="entry name" value="AMIDASES"/>
    <property type="match status" value="1"/>
</dbReference>
<dbReference type="GO" id="GO:0030956">
    <property type="term" value="C:glutamyl-tRNA(Gln) amidotransferase complex"/>
    <property type="evidence" value="ECO:0007669"/>
    <property type="project" value="InterPro"/>
</dbReference>
<dbReference type="InterPro" id="IPR000120">
    <property type="entry name" value="Amidase"/>
</dbReference>
<evidence type="ECO:0000313" key="10">
    <source>
        <dbReference type="Proteomes" id="UP000228496"/>
    </source>
</evidence>
<dbReference type="EC" id="6.3.5.7" evidence="7"/>
<keyword evidence="2 7" id="KW-0436">Ligase</keyword>
<dbReference type="Proteomes" id="UP000228496">
    <property type="component" value="Unassembled WGS sequence"/>
</dbReference>
<protein>
    <recommendedName>
        <fullName evidence="7">Glutamyl-tRNA(Gln) amidotransferase subunit A</fullName>
        <shortName evidence="7">Glu-ADT subunit A</shortName>
        <ecNumber evidence="7">6.3.5.7</ecNumber>
    </recommendedName>
</protein>
<dbReference type="InterPro" id="IPR004412">
    <property type="entry name" value="GatA"/>
</dbReference>
<comment type="caution">
    <text evidence="9">The sequence shown here is derived from an EMBL/GenBank/DDBJ whole genome shotgun (WGS) entry which is preliminary data.</text>
</comment>
<dbReference type="GO" id="GO:0050567">
    <property type="term" value="F:glutaminyl-tRNA synthase (glutamine-hydrolyzing) activity"/>
    <property type="evidence" value="ECO:0007669"/>
    <property type="project" value="UniProtKB-UniRule"/>
</dbReference>
<reference evidence="9 10" key="1">
    <citation type="submission" date="2017-09" db="EMBL/GenBank/DDBJ databases">
        <title>Depth-based differentiation of microbial function through sediment-hosted aquifers and enrichment of novel symbionts in the deep terrestrial subsurface.</title>
        <authorList>
            <person name="Probst A.J."/>
            <person name="Ladd B."/>
            <person name="Jarett J.K."/>
            <person name="Geller-Mcgrath D.E."/>
            <person name="Sieber C.M."/>
            <person name="Emerson J.B."/>
            <person name="Anantharaman K."/>
            <person name="Thomas B.C."/>
            <person name="Malmstrom R."/>
            <person name="Stieglmeier M."/>
            <person name="Klingl A."/>
            <person name="Woyke T."/>
            <person name="Ryan C.M."/>
            <person name="Banfield J.F."/>
        </authorList>
    </citation>
    <scope>NUCLEOTIDE SEQUENCE [LARGE SCALE GENOMIC DNA]</scope>
    <source>
        <strain evidence="9">CG10_big_fil_rev_8_21_14_0_10_36_16</strain>
    </source>
</reference>
<dbReference type="GO" id="GO:0016740">
    <property type="term" value="F:transferase activity"/>
    <property type="evidence" value="ECO:0007669"/>
    <property type="project" value="UniProtKB-KW"/>
</dbReference>
<feature type="domain" description="Amidase" evidence="8">
    <location>
        <begin position="24"/>
        <end position="453"/>
    </location>
</feature>
<dbReference type="InterPro" id="IPR020556">
    <property type="entry name" value="Amidase_CS"/>
</dbReference>
<dbReference type="PANTHER" id="PTHR11895:SF151">
    <property type="entry name" value="GLUTAMYL-TRNA(GLN) AMIDOTRANSFERASE SUBUNIT A"/>
    <property type="match status" value="1"/>
</dbReference>